<evidence type="ECO:0000256" key="7">
    <source>
        <dbReference type="SAM" id="MobiDB-lite"/>
    </source>
</evidence>
<dbReference type="GO" id="GO:0008270">
    <property type="term" value="F:zinc ion binding"/>
    <property type="evidence" value="ECO:0007669"/>
    <property type="project" value="UniProtKB-KW"/>
</dbReference>
<dbReference type="RefSeq" id="XP_044659226.1">
    <property type="nucleotide sequence ID" value="XM_044803291.1"/>
</dbReference>
<dbReference type="InterPro" id="IPR007219">
    <property type="entry name" value="XnlR_reg_dom"/>
</dbReference>
<comment type="caution">
    <text evidence="9">The sequence shown here is derived from an EMBL/GenBank/DDBJ whole genome shotgun (WGS) entry which is preliminary data.</text>
</comment>
<evidence type="ECO:0000256" key="4">
    <source>
        <dbReference type="ARBA" id="ARBA00022771"/>
    </source>
</evidence>
<keyword evidence="10" id="KW-1185">Reference proteome</keyword>
<gene>
    <name evidence="9" type="ORF">CKM354_000792900</name>
</gene>
<dbReference type="CDD" id="cd12148">
    <property type="entry name" value="fungal_TF_MHR"/>
    <property type="match status" value="1"/>
</dbReference>
<evidence type="ECO:0000256" key="3">
    <source>
        <dbReference type="ARBA" id="ARBA00022737"/>
    </source>
</evidence>
<keyword evidence="5" id="KW-0862">Zinc</keyword>
<name>A0A9P3CHY9_9PEZI</name>
<dbReference type="GO" id="GO:0000785">
    <property type="term" value="C:chromatin"/>
    <property type="evidence" value="ECO:0007669"/>
    <property type="project" value="TreeGrafter"/>
</dbReference>
<keyword evidence="2" id="KW-0479">Metal-binding</keyword>
<protein>
    <recommendedName>
        <fullName evidence="8">Xylanolytic transcriptional activator regulatory domain-containing protein</fullName>
    </recommendedName>
</protein>
<evidence type="ECO:0000313" key="9">
    <source>
        <dbReference type="EMBL" id="GIZ44739.1"/>
    </source>
</evidence>
<dbReference type="GeneID" id="68293504"/>
<evidence type="ECO:0000256" key="2">
    <source>
        <dbReference type="ARBA" id="ARBA00022723"/>
    </source>
</evidence>
<reference evidence="9 10" key="1">
    <citation type="submission" date="2021-01" db="EMBL/GenBank/DDBJ databases">
        <title>Cercospora kikuchii MAFF 305040 whole genome shotgun sequence.</title>
        <authorList>
            <person name="Kashiwa T."/>
            <person name="Suzuki T."/>
        </authorList>
    </citation>
    <scope>NUCLEOTIDE SEQUENCE [LARGE SCALE GENOMIC DNA]</scope>
    <source>
        <strain evidence="9 10">MAFF 305040</strain>
    </source>
</reference>
<organism evidence="9 10">
    <name type="scientific">Cercospora kikuchii</name>
    <dbReference type="NCBI Taxonomy" id="84275"/>
    <lineage>
        <taxon>Eukaryota</taxon>
        <taxon>Fungi</taxon>
        <taxon>Dikarya</taxon>
        <taxon>Ascomycota</taxon>
        <taxon>Pezizomycotina</taxon>
        <taxon>Dothideomycetes</taxon>
        <taxon>Dothideomycetidae</taxon>
        <taxon>Mycosphaerellales</taxon>
        <taxon>Mycosphaerellaceae</taxon>
        <taxon>Cercospora</taxon>
    </lineage>
</organism>
<keyword evidence="4" id="KW-0863">Zinc-finger</keyword>
<accession>A0A9P3CHY9</accession>
<dbReference type="GO" id="GO:0005634">
    <property type="term" value="C:nucleus"/>
    <property type="evidence" value="ECO:0007669"/>
    <property type="project" value="UniProtKB-SubCell"/>
</dbReference>
<evidence type="ECO:0000256" key="1">
    <source>
        <dbReference type="ARBA" id="ARBA00004123"/>
    </source>
</evidence>
<dbReference type="PANTHER" id="PTHR40626">
    <property type="entry name" value="MIP31509P"/>
    <property type="match status" value="1"/>
</dbReference>
<evidence type="ECO:0000256" key="6">
    <source>
        <dbReference type="ARBA" id="ARBA00023242"/>
    </source>
</evidence>
<dbReference type="InterPro" id="IPR051059">
    <property type="entry name" value="VerF-like"/>
</dbReference>
<dbReference type="AlphaFoldDB" id="A0A9P3CHY9"/>
<feature type="region of interest" description="Disordered" evidence="7">
    <location>
        <begin position="20"/>
        <end position="40"/>
    </location>
</feature>
<comment type="subcellular location">
    <subcellularLocation>
        <location evidence="1">Nucleus</location>
    </subcellularLocation>
</comment>
<dbReference type="GO" id="GO:0000978">
    <property type="term" value="F:RNA polymerase II cis-regulatory region sequence-specific DNA binding"/>
    <property type="evidence" value="ECO:0007669"/>
    <property type="project" value="InterPro"/>
</dbReference>
<dbReference type="Proteomes" id="UP000825890">
    <property type="component" value="Unassembled WGS sequence"/>
</dbReference>
<dbReference type="OrthoDB" id="654211at2759"/>
<feature type="domain" description="Xylanolytic transcriptional activator regulatory" evidence="8">
    <location>
        <begin position="112"/>
        <end position="210"/>
    </location>
</feature>
<evidence type="ECO:0000256" key="5">
    <source>
        <dbReference type="ARBA" id="ARBA00022833"/>
    </source>
</evidence>
<keyword evidence="6" id="KW-0539">Nucleus</keyword>
<evidence type="ECO:0000259" key="8">
    <source>
        <dbReference type="Pfam" id="PF04082"/>
    </source>
</evidence>
<dbReference type="PANTHER" id="PTHR40626:SF11">
    <property type="entry name" value="ZINC FINGER PROTEIN YPR022C"/>
    <property type="match status" value="1"/>
</dbReference>
<keyword evidence="3" id="KW-0677">Repeat</keyword>
<dbReference type="Pfam" id="PF04082">
    <property type="entry name" value="Fungal_trans"/>
    <property type="match status" value="1"/>
</dbReference>
<dbReference type="EMBL" id="BOLY01000005">
    <property type="protein sequence ID" value="GIZ44739.1"/>
    <property type="molecule type" value="Genomic_DNA"/>
</dbReference>
<sequence>MEDLGTYDLFNACPGNPWLPLRPPDDQHSGHMSGGPQRPPIEIPQRWFNKRFVDLQPSSRPFTSQTTLMPGREHEISRDALAGSLRKQLPDVTLPSTGFLNRCIRMFSTQLWHIIPIVHLPTFRPAQTNPLLLLSICSLSALAEGSPDALYHAERLFTAINKAILISSQPSEVVSIEQTLPILQAAAIGQTYALLSGKTTDLMLSQLYHGPLGFGILALEKLMLQSRATELSMSPSLDPEQDWSKWIQLQTVIRLRNAIQIHNGEISAILHAPSTFRSDPVNVQTAAPDALFLAKTPAEWTAASSRNVSVPLPVPFSLCAVIEGFIAAVGHARATPFAEVGLQTTQALLAMLCTWFDDSIQLLTSDSANKLSVLMLCHSCYIHMLCDMDLFERACGRDGAQAASTEEKQTIRDWASTADARRAACHAFYIQLLLERFRLSDVPGMHVARSSWHAGLLLAVYSSYAPITANAELWKLEDTFSEFNSVRKAKYYTEQEWTSATCDITPERCSAASFAMAAILRRLGPWRNAATYADTLGHVIDLLERDEPLT</sequence>
<proteinExistence type="predicted"/>
<dbReference type="GO" id="GO:0000981">
    <property type="term" value="F:DNA-binding transcription factor activity, RNA polymerase II-specific"/>
    <property type="evidence" value="ECO:0007669"/>
    <property type="project" value="InterPro"/>
</dbReference>
<dbReference type="GO" id="GO:0006351">
    <property type="term" value="P:DNA-templated transcription"/>
    <property type="evidence" value="ECO:0007669"/>
    <property type="project" value="InterPro"/>
</dbReference>
<evidence type="ECO:0000313" key="10">
    <source>
        <dbReference type="Proteomes" id="UP000825890"/>
    </source>
</evidence>